<dbReference type="PATRIC" id="fig|1454004.3.peg.2924"/>
<dbReference type="Proteomes" id="UP000022141">
    <property type="component" value="Unassembled WGS sequence"/>
</dbReference>
<organism evidence="2 3">
    <name type="scientific">Accumulibacter regalis</name>
    <dbReference type="NCBI Taxonomy" id="522306"/>
    <lineage>
        <taxon>Bacteria</taxon>
        <taxon>Pseudomonadati</taxon>
        <taxon>Pseudomonadota</taxon>
        <taxon>Betaproteobacteria</taxon>
        <taxon>Candidatus Accumulibacter</taxon>
    </lineage>
</organism>
<proteinExistence type="predicted"/>
<name>A0A011PHL0_ACCRE</name>
<feature type="region of interest" description="Disordered" evidence="1">
    <location>
        <begin position="129"/>
        <end position="187"/>
    </location>
</feature>
<protein>
    <submittedName>
        <fullName evidence="2">Uncharacterized protein</fullName>
    </submittedName>
</protein>
<dbReference type="AlphaFoldDB" id="A0A011PHL0"/>
<keyword evidence="3" id="KW-1185">Reference proteome</keyword>
<feature type="compositionally biased region" description="Basic and acidic residues" evidence="1">
    <location>
        <begin position="176"/>
        <end position="187"/>
    </location>
</feature>
<accession>A0A011PHL0</accession>
<dbReference type="STRING" id="1454004.AW11_02829"/>
<reference evidence="2" key="1">
    <citation type="submission" date="2014-02" db="EMBL/GenBank/DDBJ databases">
        <title>Expanding our view of genomic diversity in Candidatus Accumulibacter clades.</title>
        <authorList>
            <person name="Skennerton C.T."/>
            <person name="Barr J.J."/>
            <person name="Slater F.R."/>
            <person name="Bond P.L."/>
            <person name="Tyson G.W."/>
        </authorList>
    </citation>
    <scope>NUCLEOTIDE SEQUENCE [LARGE SCALE GENOMIC DNA]</scope>
</reference>
<evidence type="ECO:0000313" key="2">
    <source>
        <dbReference type="EMBL" id="EXI87036.1"/>
    </source>
</evidence>
<dbReference type="EMBL" id="JEMY01000038">
    <property type="protein sequence ID" value="EXI87036.1"/>
    <property type="molecule type" value="Genomic_DNA"/>
</dbReference>
<feature type="compositionally biased region" description="Acidic residues" evidence="1">
    <location>
        <begin position="145"/>
        <end position="168"/>
    </location>
</feature>
<comment type="caution">
    <text evidence="2">The sequence shown here is derived from an EMBL/GenBank/DDBJ whole genome shotgun (WGS) entry which is preliminary data.</text>
</comment>
<gene>
    <name evidence="2" type="ORF">AW11_02829</name>
</gene>
<evidence type="ECO:0000256" key="1">
    <source>
        <dbReference type="SAM" id="MobiDB-lite"/>
    </source>
</evidence>
<sequence length="187" mass="20902">MRLSPFFEELSSAYEAELDDLLTDSAGHDVLAQRLRLKRSQLPDLLPMIECNPEMLAVAFHGGMDFLSPEVMRELVAQDPEDLPSWDVLGEESVRLQPWAAELAKIVLSDPNGEQFLVVTACLEYLRASSKGPSEPGVRRRDDYGGYDDERTDADVEPDNDVDLEEAGADWLAEQGFDRKDRTSGDN</sequence>
<dbReference type="eggNOG" id="ENOG5032SXC">
    <property type="taxonomic scope" value="Bacteria"/>
</dbReference>
<evidence type="ECO:0000313" key="3">
    <source>
        <dbReference type="Proteomes" id="UP000022141"/>
    </source>
</evidence>